<gene>
    <name evidence="2" type="ORF">HYC85_008021</name>
</gene>
<dbReference type="PANTHER" id="PTHR33133">
    <property type="entry name" value="OS08G0107100 PROTEIN-RELATED"/>
    <property type="match status" value="1"/>
</dbReference>
<name>A0A7J7HRI9_CAMSI</name>
<feature type="transmembrane region" description="Helical" evidence="1">
    <location>
        <begin position="69"/>
        <end position="88"/>
    </location>
</feature>
<protein>
    <submittedName>
        <fullName evidence="2">Uncharacterized protein</fullName>
    </submittedName>
</protein>
<keyword evidence="1" id="KW-0472">Membrane</keyword>
<keyword evidence="1" id="KW-0812">Transmembrane</keyword>
<dbReference type="PANTHER" id="PTHR33133:SF24">
    <property type="entry name" value="OS01G0800300 PROTEIN"/>
    <property type="match status" value="1"/>
</dbReference>
<keyword evidence="1" id="KW-1133">Transmembrane helix</keyword>
<feature type="transmembrane region" description="Helical" evidence="1">
    <location>
        <begin position="16"/>
        <end position="34"/>
    </location>
</feature>
<feature type="transmembrane region" description="Helical" evidence="1">
    <location>
        <begin position="100"/>
        <end position="132"/>
    </location>
</feature>
<evidence type="ECO:0000313" key="3">
    <source>
        <dbReference type="Proteomes" id="UP000593564"/>
    </source>
</evidence>
<reference evidence="2 3" key="2">
    <citation type="submission" date="2020-07" db="EMBL/GenBank/DDBJ databases">
        <title>Genome assembly of wild tea tree DASZ reveals pedigree and selection history of tea varieties.</title>
        <authorList>
            <person name="Zhang W."/>
        </authorList>
    </citation>
    <scope>NUCLEOTIDE SEQUENCE [LARGE SCALE GENOMIC DNA]</scope>
    <source>
        <strain evidence="3">cv. G240</strain>
        <tissue evidence="2">Leaf</tissue>
    </source>
</reference>
<comment type="caution">
    <text evidence="2">The sequence shown here is derived from an EMBL/GenBank/DDBJ whole genome shotgun (WGS) entry which is preliminary data.</text>
</comment>
<accession>A0A7J7HRI9</accession>
<reference evidence="3" key="1">
    <citation type="journal article" date="2020" name="Nat. Commun.">
        <title>Genome assembly of wild tea tree DASZ reveals pedigree and selection history of tea varieties.</title>
        <authorList>
            <person name="Zhang W."/>
            <person name="Zhang Y."/>
            <person name="Qiu H."/>
            <person name="Guo Y."/>
            <person name="Wan H."/>
            <person name="Zhang X."/>
            <person name="Scossa F."/>
            <person name="Alseekh S."/>
            <person name="Zhang Q."/>
            <person name="Wang P."/>
            <person name="Xu L."/>
            <person name="Schmidt M.H."/>
            <person name="Jia X."/>
            <person name="Li D."/>
            <person name="Zhu A."/>
            <person name="Guo F."/>
            <person name="Chen W."/>
            <person name="Ni D."/>
            <person name="Usadel B."/>
            <person name="Fernie A.R."/>
            <person name="Wen W."/>
        </authorList>
    </citation>
    <scope>NUCLEOTIDE SEQUENCE [LARGE SCALE GENOMIC DNA]</scope>
    <source>
        <strain evidence="3">cv. G240</strain>
    </source>
</reference>
<evidence type="ECO:0000313" key="2">
    <source>
        <dbReference type="EMBL" id="KAF5955165.1"/>
    </source>
</evidence>
<dbReference type="EMBL" id="JACBKZ010000003">
    <property type="protein sequence ID" value="KAF5955165.1"/>
    <property type="molecule type" value="Genomic_DNA"/>
</dbReference>
<dbReference type="Proteomes" id="UP000593564">
    <property type="component" value="Unassembled WGS sequence"/>
</dbReference>
<keyword evidence="3" id="KW-1185">Reference proteome</keyword>
<evidence type="ECO:0000256" key="1">
    <source>
        <dbReference type="SAM" id="Phobius"/>
    </source>
</evidence>
<proteinExistence type="predicted"/>
<organism evidence="2 3">
    <name type="scientific">Camellia sinensis</name>
    <name type="common">Tea plant</name>
    <name type="synonym">Thea sinensis</name>
    <dbReference type="NCBI Taxonomy" id="4442"/>
    <lineage>
        <taxon>Eukaryota</taxon>
        <taxon>Viridiplantae</taxon>
        <taxon>Streptophyta</taxon>
        <taxon>Embryophyta</taxon>
        <taxon>Tracheophyta</taxon>
        <taxon>Spermatophyta</taxon>
        <taxon>Magnoliopsida</taxon>
        <taxon>eudicotyledons</taxon>
        <taxon>Gunneridae</taxon>
        <taxon>Pentapetalae</taxon>
        <taxon>asterids</taxon>
        <taxon>Ericales</taxon>
        <taxon>Theaceae</taxon>
        <taxon>Camellia</taxon>
    </lineage>
</organism>
<sequence length="166" mass="18744">MKTDKIKLKLTTFQTYFLNLVVIFILFLVVLVYITALWHLASVVSVLEPILGFATMEKSYELLKGRTQIAVVLVFGYLAICGVNNRVFGDVLVHGEGYGIFVRIMVGGFLVEVMVIVNLMGLIVQSVFFYVCKSYHHQGNDKSALYDHLGECAPFKRNIQMENLDV</sequence>
<dbReference type="AlphaFoldDB" id="A0A7J7HRI9"/>